<accession>A0A7M1AXM2</accession>
<feature type="domain" description="Bacterial type II secretion system protein E" evidence="2">
    <location>
        <begin position="112"/>
        <end position="407"/>
    </location>
</feature>
<dbReference type="EMBL" id="CP041165">
    <property type="protein sequence ID" value="QOP42209.1"/>
    <property type="molecule type" value="Genomic_DNA"/>
</dbReference>
<proteinExistence type="inferred from homology"/>
<evidence type="ECO:0000259" key="2">
    <source>
        <dbReference type="Pfam" id="PF00437"/>
    </source>
</evidence>
<dbReference type="GO" id="GO:0016887">
    <property type="term" value="F:ATP hydrolysis activity"/>
    <property type="evidence" value="ECO:0007669"/>
    <property type="project" value="InterPro"/>
</dbReference>
<dbReference type="Pfam" id="PF00437">
    <property type="entry name" value="T2SSE"/>
    <property type="match status" value="1"/>
</dbReference>
<dbReference type="AlphaFoldDB" id="A0A7M1AXM2"/>
<dbReference type="InterPro" id="IPR027417">
    <property type="entry name" value="P-loop_NTPase"/>
</dbReference>
<evidence type="ECO:0000313" key="4">
    <source>
        <dbReference type="Proteomes" id="UP000593910"/>
    </source>
</evidence>
<sequence>MALREKIRGFSNALESDVEAKVPEEDIVVDDLSCTSFCFPLLYRDEQYYELACHIYDRFIEKLNVKAELTEKMVREVVLKHISEFSIPKTSLKGEIADFLIDNLLYYGPITTIARLAGNGLNDIIVNTKDYIDVIYEGQTLTTPFRFRSEEDLRKIISRMLNESNRKVDESSPIASAKLPDGSRIEIQIPPIAANIDKDGNPGSYVTVRKFREIPLLFESLIDSHMIDLKMAYFLIKAVKGKLNIVVSGGTSSGKTTFLNAVTRFIDERDQLLTIEDTKEMKPQLPCHSIRSFEARPENEEGAGAVTIETLLRTALRSSPRRIIVGECRGPEIVTMLNAMNTGHPGSMTTIHADDTKEAIVRIENMFLEARPTANMNFVRSQIISAVDLIVQIVRFPDGRRRIVKISEPEKRVEDNGVVSMLDVFEFSRVINNDNPMDSSGNFKVVSASTRAVNKMLQHGVVLENRIFDNDFVVTKEMIIKELKDFHPSRMCGWKTNYMNEIVQASFGGTKNILERWPNLQS</sequence>
<dbReference type="RefSeq" id="WP_193113529.1">
    <property type="nucleotide sequence ID" value="NZ_CP041165.1"/>
</dbReference>
<dbReference type="Gene3D" id="3.40.50.300">
    <property type="entry name" value="P-loop containing nucleotide triphosphate hydrolases"/>
    <property type="match status" value="1"/>
</dbReference>
<gene>
    <name evidence="3" type="ORF">FJR03_10860</name>
</gene>
<evidence type="ECO:0000313" key="3">
    <source>
        <dbReference type="EMBL" id="QOP42209.1"/>
    </source>
</evidence>
<protein>
    <submittedName>
        <fullName evidence="3">CpaF family protein</fullName>
    </submittedName>
</protein>
<dbReference type="PANTHER" id="PTHR30486:SF15">
    <property type="entry name" value="TYPE II_IV SECRETION SYSTEM ATPASE"/>
    <property type="match status" value="1"/>
</dbReference>
<dbReference type="CDD" id="cd01130">
    <property type="entry name" value="VirB11-like_ATPase"/>
    <property type="match status" value="1"/>
</dbReference>
<keyword evidence="4" id="KW-1185">Reference proteome</keyword>
<comment type="similarity">
    <text evidence="1">Belongs to the GSP E family.</text>
</comment>
<reference evidence="3 4" key="1">
    <citation type="submission" date="2019-06" db="EMBL/GenBank/DDBJ databases">
        <title>Sulfurimonas gotlandica sp. nov., a chemoautotrophic and psychrotolerant epsilonproteobacterium isolated from a pelagic redoxcline, and an emended description of the genus Sulfurimonas.</title>
        <authorList>
            <person name="Wang S."/>
            <person name="Jiang L."/>
            <person name="Shao Z."/>
        </authorList>
    </citation>
    <scope>NUCLEOTIDE SEQUENCE [LARGE SCALE GENOMIC DNA]</scope>
    <source>
        <strain evidence="3 4">B2</strain>
    </source>
</reference>
<dbReference type="Gene3D" id="3.30.450.380">
    <property type="match status" value="1"/>
</dbReference>
<dbReference type="PANTHER" id="PTHR30486">
    <property type="entry name" value="TWITCHING MOTILITY PROTEIN PILT"/>
    <property type="match status" value="1"/>
</dbReference>
<dbReference type="SUPFAM" id="SSF52540">
    <property type="entry name" value="P-loop containing nucleoside triphosphate hydrolases"/>
    <property type="match status" value="1"/>
</dbReference>
<dbReference type="Proteomes" id="UP000593910">
    <property type="component" value="Chromosome"/>
</dbReference>
<dbReference type="InterPro" id="IPR050921">
    <property type="entry name" value="T4SS_GSP_E_ATPase"/>
</dbReference>
<organism evidence="3 4">
    <name type="scientific">Sulfurimonas marina</name>
    <dbReference type="NCBI Taxonomy" id="2590551"/>
    <lineage>
        <taxon>Bacteria</taxon>
        <taxon>Pseudomonadati</taxon>
        <taxon>Campylobacterota</taxon>
        <taxon>Epsilonproteobacteria</taxon>
        <taxon>Campylobacterales</taxon>
        <taxon>Sulfurimonadaceae</taxon>
        <taxon>Sulfurimonas</taxon>
    </lineage>
</organism>
<evidence type="ECO:0000256" key="1">
    <source>
        <dbReference type="ARBA" id="ARBA00006611"/>
    </source>
</evidence>
<name>A0A7M1AXM2_9BACT</name>
<dbReference type="KEGG" id="smax:FJR03_10860"/>
<dbReference type="InterPro" id="IPR001482">
    <property type="entry name" value="T2SS/T4SS_dom"/>
</dbReference>